<dbReference type="SMART" id="SM00082">
    <property type="entry name" value="LRRCT"/>
    <property type="match status" value="1"/>
</dbReference>
<keyword evidence="4 10" id="KW-0732">Signal</keyword>
<evidence type="ECO:0000256" key="2">
    <source>
        <dbReference type="ARBA" id="ARBA00022475"/>
    </source>
</evidence>
<dbReference type="PANTHER" id="PTHR45842">
    <property type="entry name" value="SYNAPTIC ADHESION-LIKE MOLECULE SALM"/>
    <property type="match status" value="1"/>
</dbReference>
<comment type="subcellular location">
    <subcellularLocation>
        <location evidence="1">Cell membrane</location>
    </subcellularLocation>
</comment>
<dbReference type="Proteomes" id="UP000694428">
    <property type="component" value="Unplaced"/>
</dbReference>
<feature type="chain" id="PRO_5034227444" description="Ig-like domain-containing protein" evidence="10">
    <location>
        <begin position="25"/>
        <end position="286"/>
    </location>
</feature>
<feature type="signal peptide" evidence="10">
    <location>
        <begin position="1"/>
        <end position="24"/>
    </location>
</feature>
<dbReference type="SMART" id="SM00408">
    <property type="entry name" value="IGc2"/>
    <property type="match status" value="1"/>
</dbReference>
<keyword evidence="9" id="KW-0393">Immunoglobulin domain</keyword>
<keyword evidence="6" id="KW-0472">Membrane</keyword>
<evidence type="ECO:0000259" key="11">
    <source>
        <dbReference type="PROSITE" id="PS50835"/>
    </source>
</evidence>
<proteinExistence type="predicted"/>
<dbReference type="Pfam" id="PF01463">
    <property type="entry name" value="LRRCT"/>
    <property type="match status" value="1"/>
</dbReference>
<dbReference type="PROSITE" id="PS51450">
    <property type="entry name" value="LRR"/>
    <property type="match status" value="1"/>
</dbReference>
<reference evidence="12" key="1">
    <citation type="submission" date="2025-08" db="UniProtKB">
        <authorList>
            <consortium name="Ensembl"/>
        </authorList>
    </citation>
    <scope>IDENTIFICATION</scope>
</reference>
<dbReference type="InterPro" id="IPR003598">
    <property type="entry name" value="Ig_sub2"/>
</dbReference>
<dbReference type="Ensembl" id="ENSPSTT00000014765.1">
    <property type="protein sequence ID" value="ENSPSTP00000014066.1"/>
    <property type="gene ID" value="ENSPSTG00000009944.1"/>
</dbReference>
<dbReference type="InterPro" id="IPR036179">
    <property type="entry name" value="Ig-like_dom_sf"/>
</dbReference>
<dbReference type="GO" id="GO:0005886">
    <property type="term" value="C:plasma membrane"/>
    <property type="evidence" value="ECO:0007669"/>
    <property type="project" value="UniProtKB-SubCell"/>
</dbReference>
<evidence type="ECO:0000256" key="5">
    <source>
        <dbReference type="ARBA" id="ARBA00022737"/>
    </source>
</evidence>
<keyword evidence="13" id="KW-1185">Reference proteome</keyword>
<dbReference type="InterPro" id="IPR032675">
    <property type="entry name" value="LRR_dom_sf"/>
</dbReference>
<dbReference type="Pfam" id="PF13855">
    <property type="entry name" value="LRR_8"/>
    <property type="match status" value="1"/>
</dbReference>
<feature type="domain" description="Ig-like" evidence="11">
    <location>
        <begin position="197"/>
        <end position="282"/>
    </location>
</feature>
<keyword evidence="5" id="KW-0677">Repeat</keyword>
<dbReference type="InterPro" id="IPR007110">
    <property type="entry name" value="Ig-like_dom"/>
</dbReference>
<keyword evidence="7" id="KW-1015">Disulfide bond</keyword>
<evidence type="ECO:0000256" key="9">
    <source>
        <dbReference type="ARBA" id="ARBA00023319"/>
    </source>
</evidence>
<keyword evidence="2" id="KW-1003">Cell membrane</keyword>
<keyword evidence="8" id="KW-0325">Glycoprotein</keyword>
<dbReference type="Pfam" id="PF07679">
    <property type="entry name" value="I-set"/>
    <property type="match status" value="1"/>
</dbReference>
<dbReference type="InterPro" id="IPR000483">
    <property type="entry name" value="Cys-rich_flank_reg_C"/>
</dbReference>
<evidence type="ECO:0000256" key="8">
    <source>
        <dbReference type="ARBA" id="ARBA00023180"/>
    </source>
</evidence>
<evidence type="ECO:0000313" key="13">
    <source>
        <dbReference type="Proteomes" id="UP000694428"/>
    </source>
</evidence>
<evidence type="ECO:0000256" key="1">
    <source>
        <dbReference type="ARBA" id="ARBA00004236"/>
    </source>
</evidence>
<reference evidence="12" key="2">
    <citation type="submission" date="2025-09" db="UniProtKB">
        <authorList>
            <consortium name="Ensembl"/>
        </authorList>
    </citation>
    <scope>IDENTIFICATION</scope>
</reference>
<dbReference type="InterPro" id="IPR050467">
    <property type="entry name" value="LRFN"/>
</dbReference>
<dbReference type="SMART" id="SM00409">
    <property type="entry name" value="IG"/>
    <property type="match status" value="1"/>
</dbReference>
<dbReference type="FunFam" id="2.60.40.10:FF:000273">
    <property type="entry name" value="contactin-3 isoform X1"/>
    <property type="match status" value="1"/>
</dbReference>
<dbReference type="SUPFAM" id="SSF52058">
    <property type="entry name" value="L domain-like"/>
    <property type="match status" value="1"/>
</dbReference>
<dbReference type="SMART" id="SM00369">
    <property type="entry name" value="LRR_TYP"/>
    <property type="match status" value="3"/>
</dbReference>
<dbReference type="PANTHER" id="PTHR45842:SF12">
    <property type="entry name" value="KEKKON 5, ISOFORM A"/>
    <property type="match status" value="1"/>
</dbReference>
<name>A0A8C9FDY4_PAVCR</name>
<dbReference type="InterPro" id="IPR013098">
    <property type="entry name" value="Ig_I-set"/>
</dbReference>
<keyword evidence="3" id="KW-0433">Leucine-rich repeat</keyword>
<dbReference type="PROSITE" id="PS50835">
    <property type="entry name" value="IG_LIKE"/>
    <property type="match status" value="1"/>
</dbReference>
<dbReference type="Gene3D" id="3.80.10.10">
    <property type="entry name" value="Ribonuclease Inhibitor"/>
    <property type="match status" value="1"/>
</dbReference>
<accession>A0A8C9FDY4</accession>
<evidence type="ECO:0000313" key="12">
    <source>
        <dbReference type="Ensembl" id="ENSPSTP00000014066.1"/>
    </source>
</evidence>
<sequence>MAPPGLCLLLLLLSSAGLAPPASAQPPPQRGSVWCPSRCLCFRSTVRCMHLMLESVPAVSPQTTILYLYKNEIQSIDRQAFKGLASLEQLYLHFNQIETLDPESFTHLPKLERLFLHNNRIAHLIPGTFSHLESMKRLRLDSNALHCDCEILWLAELLKTYVESGNAQAAATCEYPRRIQGRSVATITPEELNCERPRITSEPQDVDVTSGNTVYFTCRAEGNPKPEIIWLRNKTPLPSDPRITITPSGGLYIQNVKQEDSGEYTCFATNSIGNIHATAYIIVQGG</sequence>
<protein>
    <recommendedName>
        <fullName evidence="11">Ig-like domain-containing protein</fullName>
    </recommendedName>
</protein>
<evidence type="ECO:0000256" key="6">
    <source>
        <dbReference type="ARBA" id="ARBA00023136"/>
    </source>
</evidence>
<dbReference type="InterPro" id="IPR003591">
    <property type="entry name" value="Leu-rich_rpt_typical-subtyp"/>
</dbReference>
<organism evidence="12 13">
    <name type="scientific">Pavo cristatus</name>
    <name type="common">Indian peafowl</name>
    <name type="synonym">Blue peafowl</name>
    <dbReference type="NCBI Taxonomy" id="9049"/>
    <lineage>
        <taxon>Eukaryota</taxon>
        <taxon>Metazoa</taxon>
        <taxon>Chordata</taxon>
        <taxon>Craniata</taxon>
        <taxon>Vertebrata</taxon>
        <taxon>Euteleostomi</taxon>
        <taxon>Archelosauria</taxon>
        <taxon>Archosauria</taxon>
        <taxon>Dinosauria</taxon>
        <taxon>Saurischia</taxon>
        <taxon>Theropoda</taxon>
        <taxon>Coelurosauria</taxon>
        <taxon>Aves</taxon>
        <taxon>Neognathae</taxon>
        <taxon>Galloanserae</taxon>
        <taxon>Galliformes</taxon>
        <taxon>Phasianidae</taxon>
        <taxon>Phasianinae</taxon>
        <taxon>Pavo</taxon>
    </lineage>
</organism>
<dbReference type="AlphaFoldDB" id="A0A8C9FDY4"/>
<evidence type="ECO:0000256" key="7">
    <source>
        <dbReference type="ARBA" id="ARBA00023157"/>
    </source>
</evidence>
<dbReference type="InterPro" id="IPR013783">
    <property type="entry name" value="Ig-like_fold"/>
</dbReference>
<evidence type="ECO:0000256" key="3">
    <source>
        <dbReference type="ARBA" id="ARBA00022614"/>
    </source>
</evidence>
<dbReference type="InterPro" id="IPR001611">
    <property type="entry name" value="Leu-rich_rpt"/>
</dbReference>
<dbReference type="Gene3D" id="2.60.40.10">
    <property type="entry name" value="Immunoglobulins"/>
    <property type="match status" value="1"/>
</dbReference>
<evidence type="ECO:0000256" key="4">
    <source>
        <dbReference type="ARBA" id="ARBA00022729"/>
    </source>
</evidence>
<evidence type="ECO:0000256" key="10">
    <source>
        <dbReference type="SAM" id="SignalP"/>
    </source>
</evidence>
<dbReference type="InterPro" id="IPR003599">
    <property type="entry name" value="Ig_sub"/>
</dbReference>
<dbReference type="SUPFAM" id="SSF48726">
    <property type="entry name" value="Immunoglobulin"/>
    <property type="match status" value="1"/>
</dbReference>